<reference evidence="1 3" key="2">
    <citation type="submission" date="2013-02" db="EMBL/GenBank/DDBJ databases">
        <title>The Genome Sequence of Acinetobacter sp. NIPH 899.</title>
        <authorList>
            <consortium name="The Broad Institute Genome Sequencing Platform"/>
            <consortium name="The Broad Institute Genome Sequencing Center for Infectious Disease"/>
            <person name="Cerqueira G."/>
            <person name="Feldgarden M."/>
            <person name="Courvalin P."/>
            <person name="Perichon B."/>
            <person name="Grillot-Courvalin C."/>
            <person name="Clermont D."/>
            <person name="Rocha E."/>
            <person name="Yoon E.-J."/>
            <person name="Nemec A."/>
            <person name="Walker B."/>
            <person name="Young S.K."/>
            <person name="Zeng Q."/>
            <person name="Gargeya S."/>
            <person name="Fitzgerald M."/>
            <person name="Haas B."/>
            <person name="Abouelleil A."/>
            <person name="Alvarado L."/>
            <person name="Arachchi H.M."/>
            <person name="Berlin A.M."/>
            <person name="Chapman S.B."/>
            <person name="Dewar J."/>
            <person name="Goldberg J."/>
            <person name="Griggs A."/>
            <person name="Gujja S."/>
            <person name="Hansen M."/>
            <person name="Howarth C."/>
            <person name="Imamovic A."/>
            <person name="Larimer J."/>
            <person name="McCowan C."/>
            <person name="Murphy C."/>
            <person name="Neiman D."/>
            <person name="Pearson M."/>
            <person name="Priest M."/>
            <person name="Roberts A."/>
            <person name="Saif S."/>
            <person name="Shea T."/>
            <person name="Sisk P."/>
            <person name="Sykes S."/>
            <person name="Wortman J."/>
            <person name="Nusbaum C."/>
            <person name="Birren B."/>
        </authorList>
    </citation>
    <scope>NUCLEOTIDE SEQUENCE [LARGE SCALE GENOMIC DNA]</scope>
    <source>
        <strain evidence="1 3">NIPH 899</strain>
    </source>
</reference>
<dbReference type="PATRIC" id="fig|1217710.3.peg.638"/>
<comment type="caution">
    <text evidence="2">The sequence shown here is derived from an EMBL/GenBank/DDBJ whole genome shotgun (WGS) entry which is preliminary data.</text>
</comment>
<dbReference type="EMBL" id="APRS01000021">
    <property type="protein sequence ID" value="ENX05003.1"/>
    <property type="molecule type" value="Genomic_DNA"/>
</dbReference>
<keyword evidence="3" id="KW-1185">Reference proteome</keyword>
<organism evidence="2">
    <name type="scientific">Acinetobacter variabilis</name>
    <dbReference type="NCBI Taxonomy" id="70346"/>
    <lineage>
        <taxon>Bacteria</taxon>
        <taxon>Pseudomonadati</taxon>
        <taxon>Pseudomonadota</taxon>
        <taxon>Gammaproteobacteria</taxon>
        <taxon>Moraxellales</taxon>
        <taxon>Moraxellaceae</taxon>
        <taxon>Acinetobacter</taxon>
    </lineage>
</organism>
<evidence type="ECO:0000313" key="3">
    <source>
        <dbReference type="Proteomes" id="UP000013070"/>
    </source>
</evidence>
<dbReference type="RefSeq" id="WP_004781051.1">
    <property type="nucleotide sequence ID" value="NZ_CP083660.1"/>
</dbReference>
<name>N9M8Y5_9GAMM</name>
<proteinExistence type="predicted"/>
<sequence>MSQTIHERLNQIPERILSTEFLTGQGLGNEIGFWIFDYAPEDELKVREYLHFLEGMLEKKHSQLKVVNINLLQAVVDYLAERNFIDKAIQMQKAKGDEALLKALKGPLHMDKFAPYLVSKYATNAQDIVLMTGVGSVWPLLRAHHLLNSLHSLLGHKPVVLFYPGYYDGQAMSLFGKIPSNNYYRAFRGTVANRDLSR</sequence>
<protein>
    <recommendedName>
        <fullName evidence="4">DUF1788 domain-containing protein</fullName>
    </recommendedName>
</protein>
<dbReference type="InterPro" id="IPR014858">
    <property type="entry name" value="BrxB"/>
</dbReference>
<reference evidence="2" key="1">
    <citation type="submission" date="2013-02" db="EMBL/GenBank/DDBJ databases">
        <title>The Genome Sequence of Acinetobacter sp. NIPH 2171.</title>
        <authorList>
            <consortium name="The Broad Institute Genome Sequencing Platform"/>
            <consortium name="The Broad Institute Genome Sequencing Center for Infectious Disease"/>
            <person name="Cerqueira G."/>
            <person name="Feldgarden M."/>
            <person name="Courvalin P."/>
            <person name="Perichon B."/>
            <person name="Grillot-Courvalin C."/>
            <person name="Clermont D."/>
            <person name="Rocha E."/>
            <person name="Yoon E.-J."/>
            <person name="Nemec A."/>
            <person name="Walker B."/>
            <person name="Young S.K."/>
            <person name="Zeng Q."/>
            <person name="Gargeya S."/>
            <person name="Fitzgerald M."/>
            <person name="Haas B."/>
            <person name="Abouelleil A."/>
            <person name="Alvarado L."/>
            <person name="Arachchi H.M."/>
            <person name="Berlin A.M."/>
            <person name="Chapman S.B."/>
            <person name="Dewar J."/>
            <person name="Goldberg J."/>
            <person name="Griggs A."/>
            <person name="Gujja S."/>
            <person name="Hansen M."/>
            <person name="Howarth C."/>
            <person name="Imamovic A."/>
            <person name="Larimer J."/>
            <person name="McCowan C."/>
            <person name="Murphy C."/>
            <person name="Neiman D."/>
            <person name="Pearson M."/>
            <person name="Priest M."/>
            <person name="Roberts A."/>
            <person name="Saif S."/>
            <person name="Shea T."/>
            <person name="Sisk P."/>
            <person name="Sykes S."/>
            <person name="Wortman J."/>
            <person name="Nusbaum C."/>
            <person name="Birren B."/>
        </authorList>
    </citation>
    <scope>NUCLEOTIDE SEQUENCE [LARGE SCALE GENOMIC DNA]</scope>
    <source>
        <strain evidence="2">NIPH 2171</strain>
    </source>
</reference>
<dbReference type="Pfam" id="PF08747">
    <property type="entry name" value="BrxB"/>
    <property type="match status" value="1"/>
</dbReference>
<dbReference type="Proteomes" id="UP000013070">
    <property type="component" value="Unassembled WGS sequence"/>
</dbReference>
<evidence type="ECO:0000313" key="1">
    <source>
        <dbReference type="EMBL" id="ENV00334.1"/>
    </source>
</evidence>
<dbReference type="OrthoDB" id="1093513at2"/>
<accession>N8WTW2</accession>
<evidence type="ECO:0000313" key="2">
    <source>
        <dbReference type="EMBL" id="ENX05003.1"/>
    </source>
</evidence>
<dbReference type="eggNOG" id="ENOG502Z9ZE">
    <property type="taxonomic scope" value="Bacteria"/>
</dbReference>
<gene>
    <name evidence="2" type="ORF">F897_03185</name>
    <name evidence="1" type="ORF">F969_00683</name>
</gene>
<dbReference type="Proteomes" id="UP000013101">
    <property type="component" value="Unassembled WGS sequence"/>
</dbReference>
<dbReference type="EMBL" id="APPE01000033">
    <property type="protein sequence ID" value="ENV00334.1"/>
    <property type="molecule type" value="Genomic_DNA"/>
</dbReference>
<evidence type="ECO:0008006" key="4">
    <source>
        <dbReference type="Google" id="ProtNLM"/>
    </source>
</evidence>
<dbReference type="STRING" id="70346.F897_03185"/>
<dbReference type="PATRIC" id="fig|1217693.3.peg.3077"/>
<accession>N9M8Y5</accession>
<dbReference type="HOGENOM" id="CLU_101277_0_0_6"/>
<dbReference type="AlphaFoldDB" id="N9M8Y5"/>